<dbReference type="Proteomes" id="UP000789342">
    <property type="component" value="Unassembled WGS sequence"/>
</dbReference>
<feature type="region of interest" description="Disordered" evidence="1">
    <location>
        <begin position="82"/>
        <end position="102"/>
    </location>
</feature>
<feature type="non-terminal residue" evidence="2">
    <location>
        <position position="1"/>
    </location>
</feature>
<proteinExistence type="predicted"/>
<accession>A0A9N9GJ03</accession>
<evidence type="ECO:0000256" key="1">
    <source>
        <dbReference type="SAM" id="MobiDB-lite"/>
    </source>
</evidence>
<name>A0A9N9GJ03_9GLOM</name>
<evidence type="ECO:0000313" key="2">
    <source>
        <dbReference type="EMBL" id="CAG8609544.1"/>
    </source>
</evidence>
<dbReference type="OrthoDB" id="2442052at2759"/>
<keyword evidence="3" id="KW-1185">Reference proteome</keyword>
<organism evidence="2 3">
    <name type="scientific">Acaulospora morrowiae</name>
    <dbReference type="NCBI Taxonomy" id="94023"/>
    <lineage>
        <taxon>Eukaryota</taxon>
        <taxon>Fungi</taxon>
        <taxon>Fungi incertae sedis</taxon>
        <taxon>Mucoromycota</taxon>
        <taxon>Glomeromycotina</taxon>
        <taxon>Glomeromycetes</taxon>
        <taxon>Diversisporales</taxon>
        <taxon>Acaulosporaceae</taxon>
        <taxon>Acaulospora</taxon>
    </lineage>
</organism>
<protein>
    <submittedName>
        <fullName evidence="2">1034_t:CDS:1</fullName>
    </submittedName>
</protein>
<dbReference type="AlphaFoldDB" id="A0A9N9GJ03"/>
<dbReference type="EMBL" id="CAJVPV010006734">
    <property type="protein sequence ID" value="CAG8609544.1"/>
    <property type="molecule type" value="Genomic_DNA"/>
</dbReference>
<feature type="compositionally biased region" description="Basic and acidic residues" evidence="1">
    <location>
        <begin position="89"/>
        <end position="98"/>
    </location>
</feature>
<comment type="caution">
    <text evidence="2">The sequence shown here is derived from an EMBL/GenBank/DDBJ whole genome shotgun (WGS) entry which is preliminary data.</text>
</comment>
<reference evidence="2" key="1">
    <citation type="submission" date="2021-06" db="EMBL/GenBank/DDBJ databases">
        <authorList>
            <person name="Kallberg Y."/>
            <person name="Tangrot J."/>
            <person name="Rosling A."/>
        </authorList>
    </citation>
    <scope>NUCLEOTIDE SEQUENCE</scope>
    <source>
        <strain evidence="2">CL551</strain>
    </source>
</reference>
<evidence type="ECO:0000313" key="3">
    <source>
        <dbReference type="Proteomes" id="UP000789342"/>
    </source>
</evidence>
<gene>
    <name evidence="2" type="ORF">AMORRO_LOCUS8155</name>
</gene>
<sequence>MTIDEELTNDKIKAGNEYDLTLTTNVNKQMGTYVNATTSRLTKLFLECTKESPPKRVAKNLMENDHNNPLIVSGTLDELVVSGTSDGNDSDKSYHPSSDESDDDAFIEIKKRINYTYDWFMGTGIKKSSLSEGAKKNIVPQDIIDDDSAEILDFVEVIHKERLVDNVISDELETRSFASSIHMTEISATARHQNSSTISLLDLAQLFDKVTDAEHYAMKANQEETLCWINYGKEFII</sequence>